<feature type="region of interest" description="Disordered" evidence="1">
    <location>
        <begin position="165"/>
        <end position="240"/>
    </location>
</feature>
<sequence>MSMISNLQAIEYLAYDLLERCARHLSDYLKDRLGNAVVGNGATDVIKDGFEAIYQHWEERSEAWREQTEVNRQAALEKEEREKAEHADRRRGERELQWHDRDGMETEIGSTNFSTWSGSTAAHSTAYQDPDPWNYEIQFLPKHFLYDAEGHQLEPIQQAPYASFVPASGRTEPSHARNHSELPDEAPAPLDEERDEHPNEWPFSHDCDGRSPDSSTSSNASDNSELSNIFPNSSNDSNTSDLSGISDFFPELPRFLSVESAVVDGLVDAYHSWAQSNTGDPTPEPTGEPVDSPEPSHPGNTPYGSDQGSTGATSATSSTLLGSGSGFQAAPRQGNGPQKRRKDDDDEDLQKPELPKRKRIEAGSRRLACLFQKRYPSKHLFCGTGGSVRGFETIARLKEHIRRRHVRSPIYCPRCKKVFEGSEAKDEHVLQGMSAQPCEERPFEDETALAWQARLASLFKSRVDKALTIQEQWFSLWANVFPGVEPPASCLVDDPVCEHILEYYEFTRARGAEVVREAVRSSGFLPEIASGDAESDGQETPFTELEVFAERIFDLAAERIFRDFHSHREATCVARQGTSTNGNQRPSREGGEALPLAQGDQGPPPTPRTVDPQHLGLQVHDMANSDEMPFDFGALDDLDRFVEGYDPPWVSRH</sequence>
<feature type="region of interest" description="Disordered" evidence="1">
    <location>
        <begin position="572"/>
        <end position="613"/>
    </location>
</feature>
<reference evidence="2" key="1">
    <citation type="submission" date="2023-06" db="EMBL/GenBank/DDBJ databases">
        <title>Genome-scale phylogeny and comparative genomics of the fungal order Sordariales.</title>
        <authorList>
            <consortium name="Lawrence Berkeley National Laboratory"/>
            <person name="Hensen N."/>
            <person name="Bonometti L."/>
            <person name="Westerberg I."/>
            <person name="Brannstrom I.O."/>
            <person name="Guillou S."/>
            <person name="Cros-Aarteil S."/>
            <person name="Calhoun S."/>
            <person name="Haridas S."/>
            <person name="Kuo A."/>
            <person name="Mondo S."/>
            <person name="Pangilinan J."/>
            <person name="Riley R."/>
            <person name="Labutti K."/>
            <person name="Andreopoulos B."/>
            <person name="Lipzen A."/>
            <person name="Chen C."/>
            <person name="Yanf M."/>
            <person name="Daum C."/>
            <person name="Ng V."/>
            <person name="Clum A."/>
            <person name="Steindorff A."/>
            <person name="Ohm R."/>
            <person name="Martin F."/>
            <person name="Silar P."/>
            <person name="Natvig D."/>
            <person name="Lalanne C."/>
            <person name="Gautier V."/>
            <person name="Ament-Velasquez S.L."/>
            <person name="Kruys A."/>
            <person name="Hutchinson M.I."/>
            <person name="Powell A.J."/>
            <person name="Barry K."/>
            <person name="Miller A.N."/>
            <person name="Grigoriev I.V."/>
            <person name="Debuchy R."/>
            <person name="Gladieux P."/>
            <person name="Thoren M.H."/>
            <person name="Johannesson H."/>
        </authorList>
    </citation>
    <scope>NUCLEOTIDE SEQUENCE</scope>
    <source>
        <strain evidence="2">CBS 606.72</strain>
    </source>
</reference>
<dbReference type="AlphaFoldDB" id="A0AA39WLU1"/>
<feature type="compositionally biased region" description="Low complexity" evidence="1">
    <location>
        <begin position="278"/>
        <end position="289"/>
    </location>
</feature>
<dbReference type="Proteomes" id="UP001175000">
    <property type="component" value="Unassembled WGS sequence"/>
</dbReference>
<feature type="compositionally biased region" description="Polar residues" evidence="1">
    <location>
        <begin position="298"/>
        <end position="307"/>
    </location>
</feature>
<keyword evidence="3" id="KW-1185">Reference proteome</keyword>
<feature type="compositionally biased region" description="Low complexity" evidence="1">
    <location>
        <begin position="308"/>
        <end position="322"/>
    </location>
</feature>
<feature type="compositionally biased region" description="Basic and acidic residues" evidence="1">
    <location>
        <begin position="195"/>
        <end position="211"/>
    </location>
</feature>
<evidence type="ECO:0000256" key="1">
    <source>
        <dbReference type="SAM" id="MobiDB-lite"/>
    </source>
</evidence>
<evidence type="ECO:0000313" key="2">
    <source>
        <dbReference type="EMBL" id="KAK0617716.1"/>
    </source>
</evidence>
<dbReference type="PANTHER" id="PTHR38166:SF1">
    <property type="entry name" value="C2H2-TYPE DOMAIN-CONTAINING PROTEIN"/>
    <property type="match status" value="1"/>
</dbReference>
<feature type="region of interest" description="Disordered" evidence="1">
    <location>
        <begin position="274"/>
        <end position="358"/>
    </location>
</feature>
<protein>
    <submittedName>
        <fullName evidence="2">Uncharacterized protein</fullName>
    </submittedName>
</protein>
<gene>
    <name evidence="2" type="ORF">B0T14DRAFT_569197</name>
</gene>
<dbReference type="PANTHER" id="PTHR38166">
    <property type="entry name" value="C2H2-TYPE DOMAIN-CONTAINING PROTEIN-RELATED"/>
    <property type="match status" value="1"/>
</dbReference>
<feature type="compositionally biased region" description="Basic and acidic residues" evidence="1">
    <location>
        <begin position="349"/>
        <end position="358"/>
    </location>
</feature>
<comment type="caution">
    <text evidence="2">The sequence shown here is derived from an EMBL/GenBank/DDBJ whole genome shotgun (WGS) entry which is preliminary data.</text>
</comment>
<name>A0AA39WLU1_9PEZI</name>
<accession>A0AA39WLU1</accession>
<feature type="compositionally biased region" description="Basic and acidic residues" evidence="1">
    <location>
        <begin position="172"/>
        <end position="182"/>
    </location>
</feature>
<feature type="region of interest" description="Disordered" evidence="1">
    <location>
        <begin position="75"/>
        <end position="95"/>
    </location>
</feature>
<evidence type="ECO:0000313" key="3">
    <source>
        <dbReference type="Proteomes" id="UP001175000"/>
    </source>
</evidence>
<feature type="compositionally biased region" description="Low complexity" evidence="1">
    <location>
        <begin position="212"/>
        <end position="240"/>
    </location>
</feature>
<dbReference type="EMBL" id="JAULSU010000005">
    <property type="protein sequence ID" value="KAK0617716.1"/>
    <property type="molecule type" value="Genomic_DNA"/>
</dbReference>
<proteinExistence type="predicted"/>
<organism evidence="2 3">
    <name type="scientific">Immersiella caudata</name>
    <dbReference type="NCBI Taxonomy" id="314043"/>
    <lineage>
        <taxon>Eukaryota</taxon>
        <taxon>Fungi</taxon>
        <taxon>Dikarya</taxon>
        <taxon>Ascomycota</taxon>
        <taxon>Pezizomycotina</taxon>
        <taxon>Sordariomycetes</taxon>
        <taxon>Sordariomycetidae</taxon>
        <taxon>Sordariales</taxon>
        <taxon>Lasiosphaeriaceae</taxon>
        <taxon>Immersiella</taxon>
    </lineage>
</organism>
<feature type="compositionally biased region" description="Polar residues" evidence="1">
    <location>
        <begin position="576"/>
        <end position="585"/>
    </location>
</feature>